<sequence length="178" mass="20132">MANLPKCFADFSNVRAVLDCTEIVIQKPKCLTERIMTYFQYNGDHTIKYLMCISPGGLITFVSKGYGGRASEKLIFVNSHIIDMLEPHIDAIMTDKGFLIEDLCAENFIQLIRPPFLHKKTQFSAAEETLCRKITSARVHVERAFQKMKIFAILKSTVPYSLLPLLDNIMLIAAALTK</sequence>
<proteinExistence type="predicted"/>
<name>A0A087U5J6_STEMI</name>
<dbReference type="EMBL" id="KK118284">
    <property type="protein sequence ID" value="KFM72635.1"/>
    <property type="molecule type" value="Genomic_DNA"/>
</dbReference>
<accession>A0A087U5J6</accession>
<evidence type="ECO:0000313" key="4">
    <source>
        <dbReference type="EMBL" id="KFM72635.1"/>
    </source>
</evidence>
<dbReference type="OrthoDB" id="6435979at2759"/>
<dbReference type="STRING" id="407821.A0A087U5J6"/>
<protein>
    <recommendedName>
        <fullName evidence="3">DDE Tnp4 domain-containing protein</fullName>
    </recommendedName>
</protein>
<comment type="cofactor">
    <cofactor evidence="1">
        <name>a divalent metal cation</name>
        <dbReference type="ChEBI" id="CHEBI:60240"/>
    </cofactor>
</comment>
<evidence type="ECO:0000256" key="1">
    <source>
        <dbReference type="ARBA" id="ARBA00001968"/>
    </source>
</evidence>
<evidence type="ECO:0000313" key="5">
    <source>
        <dbReference type="Proteomes" id="UP000054359"/>
    </source>
</evidence>
<keyword evidence="5" id="KW-1185">Reference proteome</keyword>
<organism evidence="4 5">
    <name type="scientific">Stegodyphus mimosarum</name>
    <name type="common">African social velvet spider</name>
    <dbReference type="NCBI Taxonomy" id="407821"/>
    <lineage>
        <taxon>Eukaryota</taxon>
        <taxon>Metazoa</taxon>
        <taxon>Ecdysozoa</taxon>
        <taxon>Arthropoda</taxon>
        <taxon>Chelicerata</taxon>
        <taxon>Arachnida</taxon>
        <taxon>Araneae</taxon>
        <taxon>Araneomorphae</taxon>
        <taxon>Entelegynae</taxon>
        <taxon>Eresoidea</taxon>
        <taxon>Eresidae</taxon>
        <taxon>Stegodyphus</taxon>
    </lineage>
</organism>
<dbReference type="PANTHER" id="PTHR23080:SF141">
    <property type="entry name" value="TRANSPOSASE HELIX-TURN-HELIX DOMAIN-CONTAINING PROTEIN"/>
    <property type="match status" value="1"/>
</dbReference>
<dbReference type="InterPro" id="IPR027806">
    <property type="entry name" value="HARBI1_dom"/>
</dbReference>
<feature type="domain" description="DDE Tnp4" evidence="3">
    <location>
        <begin position="18"/>
        <end position="177"/>
    </location>
</feature>
<feature type="non-terminal residue" evidence="4">
    <location>
        <position position="178"/>
    </location>
</feature>
<evidence type="ECO:0000259" key="3">
    <source>
        <dbReference type="Pfam" id="PF13359"/>
    </source>
</evidence>
<dbReference type="PANTHER" id="PTHR23080">
    <property type="entry name" value="THAP DOMAIN PROTEIN"/>
    <property type="match status" value="1"/>
</dbReference>
<keyword evidence="2" id="KW-0479">Metal-binding</keyword>
<evidence type="ECO:0000256" key="2">
    <source>
        <dbReference type="ARBA" id="ARBA00022723"/>
    </source>
</evidence>
<reference evidence="4 5" key="1">
    <citation type="submission" date="2013-11" db="EMBL/GenBank/DDBJ databases">
        <title>Genome sequencing of Stegodyphus mimosarum.</title>
        <authorList>
            <person name="Bechsgaard J."/>
        </authorList>
    </citation>
    <scope>NUCLEOTIDE SEQUENCE [LARGE SCALE GENOMIC DNA]</scope>
</reference>
<gene>
    <name evidence="4" type="ORF">X975_10681</name>
</gene>
<dbReference type="AlphaFoldDB" id="A0A087U5J6"/>
<dbReference type="Pfam" id="PF13359">
    <property type="entry name" value="DDE_Tnp_4"/>
    <property type="match status" value="1"/>
</dbReference>
<dbReference type="Proteomes" id="UP000054359">
    <property type="component" value="Unassembled WGS sequence"/>
</dbReference>
<dbReference type="OMA" id="INCCIAC"/>
<dbReference type="GO" id="GO:0046872">
    <property type="term" value="F:metal ion binding"/>
    <property type="evidence" value="ECO:0007669"/>
    <property type="project" value="UniProtKB-KW"/>
</dbReference>